<evidence type="ECO:0000256" key="1">
    <source>
        <dbReference type="SAM" id="SignalP"/>
    </source>
</evidence>
<dbReference type="EMBL" id="JAOZEV010000010">
    <property type="protein sequence ID" value="MCV9933236.1"/>
    <property type="molecule type" value="Genomic_DNA"/>
</dbReference>
<evidence type="ECO:0000313" key="2">
    <source>
        <dbReference type="EMBL" id="MCV9933236.1"/>
    </source>
</evidence>
<sequence>MKRFTLLLFILPFLGIAQEISHSEPSQFIEKAGSVQINLVESEKTIFKSGLGETVSFYPAEIIDLNQNQNQKKISGIEVESTFITKQYQNKQDQFTKETAWIGIDEIPGLINWFESYIIPNLSNPTGTKKTVKYIFNTKEIQFKFDVYNTTQTFTITVKNTNYKDKYFWTESRTKDIPSILKTLKYMQMKTLN</sequence>
<proteinExistence type="predicted"/>
<feature type="signal peptide" evidence="1">
    <location>
        <begin position="1"/>
        <end position="17"/>
    </location>
</feature>
<keyword evidence="1" id="KW-0732">Signal</keyword>
<dbReference type="Proteomes" id="UP001151133">
    <property type="component" value="Unassembled WGS sequence"/>
</dbReference>
<comment type="caution">
    <text evidence="2">The sequence shown here is derived from an EMBL/GenBank/DDBJ whole genome shotgun (WGS) entry which is preliminary data.</text>
</comment>
<gene>
    <name evidence="2" type="ORF">OIU80_13160</name>
</gene>
<accession>A0A9X3C1Y2</accession>
<feature type="chain" id="PRO_5040943651" evidence="1">
    <location>
        <begin position="18"/>
        <end position="193"/>
    </location>
</feature>
<name>A0A9X3C1Y2_9FLAO</name>
<dbReference type="RefSeq" id="WP_264287468.1">
    <property type="nucleotide sequence ID" value="NZ_JAOZEV010000010.1"/>
</dbReference>
<keyword evidence="3" id="KW-1185">Reference proteome</keyword>
<evidence type="ECO:0000313" key="3">
    <source>
        <dbReference type="Proteomes" id="UP001151133"/>
    </source>
</evidence>
<reference evidence="2" key="1">
    <citation type="submission" date="2022-10" db="EMBL/GenBank/DDBJ databases">
        <title>Two novel species of Flavobacterium.</title>
        <authorList>
            <person name="Liu Q."/>
            <person name="Xin Y.-H."/>
        </authorList>
    </citation>
    <scope>NUCLEOTIDE SEQUENCE</scope>
    <source>
        <strain evidence="2">LS1R47</strain>
    </source>
</reference>
<protein>
    <submittedName>
        <fullName evidence="2">Uncharacterized protein</fullName>
    </submittedName>
</protein>
<dbReference type="AlphaFoldDB" id="A0A9X3C1Y2"/>
<organism evidence="2 3">
    <name type="scientific">Flavobacterium frigoritolerans</name>
    <dbReference type="NCBI Taxonomy" id="2987686"/>
    <lineage>
        <taxon>Bacteria</taxon>
        <taxon>Pseudomonadati</taxon>
        <taxon>Bacteroidota</taxon>
        <taxon>Flavobacteriia</taxon>
        <taxon>Flavobacteriales</taxon>
        <taxon>Flavobacteriaceae</taxon>
        <taxon>Flavobacterium</taxon>
    </lineage>
</organism>